<dbReference type="KEGG" id="str:Sterm_1362"/>
<dbReference type="STRING" id="526218.Sterm_1362"/>
<reference evidence="2 3" key="2">
    <citation type="journal article" date="2010" name="Stand. Genomic Sci.">
        <title>Complete genome sequence of Sebaldella termitidis type strain (NCTC 11300).</title>
        <authorList>
            <person name="Harmon-Smith M."/>
            <person name="Celia L."/>
            <person name="Chertkov O."/>
            <person name="Lapidus A."/>
            <person name="Copeland A."/>
            <person name="Glavina Del Rio T."/>
            <person name="Nolan M."/>
            <person name="Lucas S."/>
            <person name="Tice H."/>
            <person name="Cheng J.F."/>
            <person name="Han C."/>
            <person name="Detter J.C."/>
            <person name="Bruce D."/>
            <person name="Goodwin L."/>
            <person name="Pitluck S."/>
            <person name="Pati A."/>
            <person name="Liolios K."/>
            <person name="Ivanova N."/>
            <person name="Mavromatis K."/>
            <person name="Mikhailova N."/>
            <person name="Chen A."/>
            <person name="Palaniappan K."/>
            <person name="Land M."/>
            <person name="Hauser L."/>
            <person name="Chang Y.J."/>
            <person name="Jeffries C.D."/>
            <person name="Brettin T."/>
            <person name="Goker M."/>
            <person name="Beck B."/>
            <person name="Bristow J."/>
            <person name="Eisen J.A."/>
            <person name="Markowitz V."/>
            <person name="Hugenholtz P."/>
            <person name="Kyrpides N.C."/>
            <person name="Klenk H.P."/>
            <person name="Chen F."/>
        </authorList>
    </citation>
    <scope>NUCLEOTIDE SEQUENCE [LARGE SCALE GENOMIC DNA]</scope>
    <source>
        <strain evidence="3">ATCC 33386 / NCTC 11300</strain>
    </source>
</reference>
<proteinExistence type="predicted"/>
<feature type="signal peptide" evidence="1">
    <location>
        <begin position="1"/>
        <end position="21"/>
    </location>
</feature>
<feature type="chain" id="PRO_5003020163" description="Lipoprotein" evidence="1">
    <location>
        <begin position="22"/>
        <end position="280"/>
    </location>
</feature>
<gene>
    <name evidence="2" type="ordered locus">Sterm_1362</name>
</gene>
<organism evidence="2 3">
    <name type="scientific">Sebaldella termitidis (strain ATCC 33386 / NCTC 11300)</name>
    <dbReference type="NCBI Taxonomy" id="526218"/>
    <lineage>
        <taxon>Bacteria</taxon>
        <taxon>Fusobacteriati</taxon>
        <taxon>Fusobacteriota</taxon>
        <taxon>Fusobacteriia</taxon>
        <taxon>Fusobacteriales</taxon>
        <taxon>Leptotrichiaceae</taxon>
        <taxon>Sebaldella</taxon>
    </lineage>
</organism>
<name>D1AHJ3_SEBTE</name>
<sequence>MKKIFVTIFTLLMFLGCSIQKGTFILDNPTDTAIKTKVDGKEYNLGAGEYEKLVLKPGKHTLTDAYGKELSFIVYADSSGGVINPSRSNYIYVSMAYAAEGAGDSFRPAGEDVILDGLKYEGPFGMTDDLIIDKNLRNWKYDIHTPFPEKIYTSDRNSKGNIFTKIFTQKEFLDFMTEMGVQGIPADEGEMKKTAEVPAVPEYKVPPFKNPDVKKYAEEMVALDKAYATAEKAGEQKKIMSEYKKAWKNYVQASMKDNSDLELLNELKFNNLGRGVLVTE</sequence>
<evidence type="ECO:0000313" key="3">
    <source>
        <dbReference type="Proteomes" id="UP000000845"/>
    </source>
</evidence>
<dbReference type="PROSITE" id="PS51257">
    <property type="entry name" value="PROKAR_LIPOPROTEIN"/>
    <property type="match status" value="1"/>
</dbReference>
<reference evidence="3" key="1">
    <citation type="submission" date="2009-09" db="EMBL/GenBank/DDBJ databases">
        <title>The complete chromosome of Sebaldella termitidis ATCC 33386.</title>
        <authorList>
            <consortium name="US DOE Joint Genome Institute (JGI-PGF)"/>
            <person name="Lucas S."/>
            <person name="Copeland A."/>
            <person name="Lapidus A."/>
            <person name="Glavina del Rio T."/>
            <person name="Dalin E."/>
            <person name="Tice H."/>
            <person name="Bruce D."/>
            <person name="Goodwin L."/>
            <person name="Pitluck S."/>
            <person name="Kyrpides N."/>
            <person name="Mavromatis K."/>
            <person name="Ivanova N."/>
            <person name="Mikhailova N."/>
            <person name="Sims D."/>
            <person name="Meincke L."/>
            <person name="Brettin T."/>
            <person name="Detter J.C."/>
            <person name="Han C."/>
            <person name="Larimer F."/>
            <person name="Land M."/>
            <person name="Hauser L."/>
            <person name="Markowitz V."/>
            <person name="Cheng J.F."/>
            <person name="Hugenholtz P."/>
            <person name="Woyke T."/>
            <person name="Wu D."/>
            <person name="Eisen J.A."/>
        </authorList>
    </citation>
    <scope>NUCLEOTIDE SEQUENCE [LARGE SCALE GENOMIC DNA]</scope>
    <source>
        <strain evidence="3">ATCC 33386 / NCTC 11300</strain>
    </source>
</reference>
<protein>
    <recommendedName>
        <fullName evidence="4">Lipoprotein</fullName>
    </recommendedName>
</protein>
<evidence type="ECO:0000313" key="2">
    <source>
        <dbReference type="EMBL" id="ACZ08227.1"/>
    </source>
</evidence>
<keyword evidence="1" id="KW-0732">Signal</keyword>
<accession>D1AHJ3</accession>
<dbReference type="eggNOG" id="ENOG502ZA5X">
    <property type="taxonomic scope" value="Bacteria"/>
</dbReference>
<evidence type="ECO:0008006" key="4">
    <source>
        <dbReference type="Google" id="ProtNLM"/>
    </source>
</evidence>
<keyword evidence="3" id="KW-1185">Reference proteome</keyword>
<dbReference type="RefSeq" id="WP_012860823.1">
    <property type="nucleotide sequence ID" value="NC_013517.1"/>
</dbReference>
<evidence type="ECO:0000256" key="1">
    <source>
        <dbReference type="SAM" id="SignalP"/>
    </source>
</evidence>
<dbReference type="EMBL" id="CP001739">
    <property type="protein sequence ID" value="ACZ08227.1"/>
    <property type="molecule type" value="Genomic_DNA"/>
</dbReference>
<dbReference type="Proteomes" id="UP000000845">
    <property type="component" value="Chromosome"/>
</dbReference>
<dbReference type="AlphaFoldDB" id="D1AHJ3"/>
<dbReference type="HOGENOM" id="CLU_993557_0_0_0"/>